<dbReference type="Proteomes" id="UP000628736">
    <property type="component" value="Unassembled WGS sequence"/>
</dbReference>
<proteinExistence type="predicted"/>
<dbReference type="InterPro" id="IPR036365">
    <property type="entry name" value="PGBD-like_sf"/>
</dbReference>
<dbReference type="Pfam" id="PF01471">
    <property type="entry name" value="PG_binding_1"/>
    <property type="match status" value="2"/>
</dbReference>
<comment type="caution">
    <text evidence="2">The sequence shown here is derived from an EMBL/GenBank/DDBJ whole genome shotgun (WGS) entry which is preliminary data.</text>
</comment>
<dbReference type="InterPro" id="IPR036366">
    <property type="entry name" value="PGBDSf"/>
</dbReference>
<sequence length="415" mass="46673">MPVIITPYIPTNITVHLGLPSQWAENITVSFPDYVKNVASSEIYPTWELSAIRANVLAIISFALNRVYTEYYRSRGYEFDITSTTQYDQKFIRGRNFFDSISRVVDEIFNDYIRRRGFVEPLAAKFCNGTTSTCDGLSQWGSQDMAKQGANSMEILYRYYGDDIELVVEAPIQDMTRSYPGYPLRLGSAGEEVVAIQTMINRISQNYPAIPKIRPVTGAFNEKTEEAVRKFQRIFNLTADGIVGKATWYKMVSLYVGVTKLAELISEGQTFYGIEFQFPGTLREGDTGPEVRVLQYMLAVMAQFDEALLPIEVDGDFGHNTTQAVRQYQGLVGLTIDGVVGEVTWNSIYGHFALADQFMRRDMVRFPRTATEIMPASVINVGSDASSYADTPRVGQFPGETVRFGQTDRRGEVLV</sequence>
<keyword evidence="3" id="KW-1185">Reference proteome</keyword>
<gene>
    <name evidence="2" type="ORF">H8S11_01925</name>
</gene>
<feature type="domain" description="Peptidoglycan binding-like" evidence="1">
    <location>
        <begin position="190"/>
        <end position="251"/>
    </location>
</feature>
<organism evidence="2 3">
    <name type="scientific">Flintibacter hominis</name>
    <dbReference type="NCBI Taxonomy" id="2763048"/>
    <lineage>
        <taxon>Bacteria</taxon>
        <taxon>Bacillati</taxon>
        <taxon>Bacillota</taxon>
        <taxon>Clostridia</taxon>
        <taxon>Eubacteriales</taxon>
        <taxon>Flintibacter</taxon>
    </lineage>
</organism>
<protein>
    <submittedName>
        <fullName evidence="2">Peptidoglycan-binding protein</fullName>
    </submittedName>
</protein>
<evidence type="ECO:0000313" key="2">
    <source>
        <dbReference type="EMBL" id="MBC5721586.1"/>
    </source>
</evidence>
<dbReference type="SUPFAM" id="SSF47090">
    <property type="entry name" value="PGBD-like"/>
    <property type="match status" value="2"/>
</dbReference>
<reference evidence="2" key="1">
    <citation type="submission" date="2020-08" db="EMBL/GenBank/DDBJ databases">
        <title>Genome public.</title>
        <authorList>
            <person name="Liu C."/>
            <person name="Sun Q."/>
        </authorList>
    </citation>
    <scope>NUCLEOTIDE SEQUENCE</scope>
    <source>
        <strain evidence="2">NSJ-23</strain>
    </source>
</reference>
<accession>A0A8J6J6M2</accession>
<feature type="domain" description="Peptidoglycan binding-like" evidence="1">
    <location>
        <begin position="287"/>
        <end position="347"/>
    </location>
</feature>
<name>A0A8J6J6M2_9FIRM</name>
<evidence type="ECO:0000259" key="1">
    <source>
        <dbReference type="Pfam" id="PF01471"/>
    </source>
</evidence>
<dbReference type="Gene3D" id="1.10.101.10">
    <property type="entry name" value="PGBD-like superfamily/PGBD"/>
    <property type="match status" value="2"/>
</dbReference>
<evidence type="ECO:0000313" key="3">
    <source>
        <dbReference type="Proteomes" id="UP000628736"/>
    </source>
</evidence>
<dbReference type="EMBL" id="JACOPO010000001">
    <property type="protein sequence ID" value="MBC5721586.1"/>
    <property type="molecule type" value="Genomic_DNA"/>
</dbReference>
<dbReference type="RefSeq" id="WP_147571404.1">
    <property type="nucleotide sequence ID" value="NZ_JACOPO010000001.1"/>
</dbReference>
<dbReference type="AlphaFoldDB" id="A0A8J6J6M2"/>
<dbReference type="InterPro" id="IPR002477">
    <property type="entry name" value="Peptidoglycan-bd-like"/>
</dbReference>